<dbReference type="SMART" id="SM00256">
    <property type="entry name" value="FBOX"/>
    <property type="match status" value="1"/>
</dbReference>
<feature type="domain" description="F-box" evidence="1">
    <location>
        <begin position="2"/>
        <end position="47"/>
    </location>
</feature>
<proteinExistence type="predicted"/>
<protein>
    <submittedName>
        <fullName evidence="2">F-box-like domain superfamily</fullName>
    </submittedName>
</protein>
<dbReference type="PANTHER" id="PTHR47993:SF37">
    <property type="entry name" value="F-BOX ASSOCIATED UBIQUITINATION EFFECTOR FAMILY PROTEIN"/>
    <property type="match status" value="1"/>
</dbReference>
<keyword evidence="3" id="KW-1185">Reference proteome</keyword>
<dbReference type="NCBIfam" id="TIGR01640">
    <property type="entry name" value="F_box_assoc_1"/>
    <property type="match status" value="1"/>
</dbReference>
<evidence type="ECO:0000313" key="2">
    <source>
        <dbReference type="EMBL" id="KAG7544135.1"/>
    </source>
</evidence>
<dbReference type="EMBL" id="JAEFBK010000012">
    <property type="protein sequence ID" value="KAG7544135.1"/>
    <property type="molecule type" value="Genomic_DNA"/>
</dbReference>
<dbReference type="Pfam" id="PF07734">
    <property type="entry name" value="FBA_1"/>
    <property type="match status" value="2"/>
</dbReference>
<dbReference type="InterPro" id="IPR050233">
    <property type="entry name" value="A_thaliana_F-box"/>
</dbReference>
<evidence type="ECO:0000313" key="3">
    <source>
        <dbReference type="Proteomes" id="UP000694240"/>
    </source>
</evidence>
<dbReference type="InterPro" id="IPR006527">
    <property type="entry name" value="F-box-assoc_dom_typ1"/>
</dbReference>
<dbReference type="InterPro" id="IPR001810">
    <property type="entry name" value="F-box_dom"/>
</dbReference>
<evidence type="ECO:0000259" key="1">
    <source>
        <dbReference type="PROSITE" id="PS50181"/>
    </source>
</evidence>
<dbReference type="Proteomes" id="UP000694240">
    <property type="component" value="Chromosome 12"/>
</dbReference>
<organism evidence="2 3">
    <name type="scientific">Arabidopsis thaliana x Arabidopsis arenosa</name>
    <dbReference type="NCBI Taxonomy" id="1240361"/>
    <lineage>
        <taxon>Eukaryota</taxon>
        <taxon>Viridiplantae</taxon>
        <taxon>Streptophyta</taxon>
        <taxon>Embryophyta</taxon>
        <taxon>Tracheophyta</taxon>
        <taxon>Spermatophyta</taxon>
        <taxon>Magnoliopsida</taxon>
        <taxon>eudicotyledons</taxon>
        <taxon>Gunneridae</taxon>
        <taxon>Pentapetalae</taxon>
        <taxon>rosids</taxon>
        <taxon>malvids</taxon>
        <taxon>Brassicales</taxon>
        <taxon>Brassicaceae</taxon>
        <taxon>Camelineae</taxon>
        <taxon>Arabidopsis</taxon>
    </lineage>
</organism>
<dbReference type="Pfam" id="PF00646">
    <property type="entry name" value="F-box"/>
    <property type="match status" value="1"/>
</dbReference>
<dbReference type="PROSITE" id="PS50181">
    <property type="entry name" value="FBOX"/>
    <property type="match status" value="1"/>
</dbReference>
<dbReference type="AlphaFoldDB" id="A0A8T1YDV5"/>
<reference evidence="2 3" key="1">
    <citation type="submission" date="2020-12" db="EMBL/GenBank/DDBJ databases">
        <title>Concerted genomic and epigenomic changes stabilize Arabidopsis allopolyploids.</title>
        <authorList>
            <person name="Chen Z."/>
        </authorList>
    </citation>
    <scope>NUCLEOTIDE SEQUENCE [LARGE SCALE GENOMIC DNA]</scope>
    <source>
        <strain evidence="2">Allo738</strain>
        <tissue evidence="2">Leaf</tissue>
    </source>
</reference>
<sequence length="358" mass="42058">MTSMISSLPRELIEEIISRVPLRSMKAVRLTCKSFNNLSNSESFTKMHIDKAATREEKNMMISMMPHDLYLMSVALDDVDPSVELKGQLSLLDNQVSIYRVFHYEGLLLCIFEDPTRVVVLNPYLRQARWIQIRFSHLSIGWDCFRCEYEIYDFDSSLWKTLDITPHWWISWSSYGVSLKGNTYWPTKEKSSRGVFDHIICFDFTRESFGPLLPLPFGATDRGYPYVTLSCVKEEKLAALFQQYYSNCKCEYEIDIWITTKIEDEMVSWSKFLRMDTKPNIYPIVFFIDEEKKIFMSLDSEFPKTFLNTTREAKYLDLRVSDGQYCRPPVCSYVPSLVQIKKPTLRQKDETKCSLEEH</sequence>
<name>A0A8T1YDV5_9BRAS</name>
<comment type="caution">
    <text evidence="2">The sequence shown here is derived from an EMBL/GenBank/DDBJ whole genome shotgun (WGS) entry which is preliminary data.</text>
</comment>
<dbReference type="InterPro" id="IPR017451">
    <property type="entry name" value="F-box-assoc_interact_dom"/>
</dbReference>
<dbReference type="PANTHER" id="PTHR47993">
    <property type="entry name" value="OS09G0372900 PROTEIN-RELATED"/>
    <property type="match status" value="1"/>
</dbReference>
<gene>
    <name evidence="2" type="ORF">ISN45_Aa07g039980</name>
</gene>
<accession>A0A8T1YDV5</accession>